<keyword evidence="3" id="KW-1185">Reference proteome</keyword>
<dbReference type="AlphaFoldDB" id="A0A0L6CY11"/>
<evidence type="ECO:0000313" key="2">
    <source>
        <dbReference type="EMBL" id="KNX42677.1"/>
    </source>
</evidence>
<dbReference type="OrthoDB" id="7877314at2"/>
<feature type="transmembrane region" description="Helical" evidence="1">
    <location>
        <begin position="42"/>
        <end position="61"/>
    </location>
</feature>
<dbReference type="RefSeq" id="WP_152911591.1">
    <property type="nucleotide sequence ID" value="NZ_CP118494.1"/>
</dbReference>
<comment type="caution">
    <text evidence="2">The sequence shown here is derived from an EMBL/GenBank/DDBJ whole genome shotgun (WGS) entry which is preliminary data.</text>
</comment>
<name>A0A0L6CY11_9RHOB</name>
<proteinExistence type="predicted"/>
<keyword evidence="1" id="KW-0812">Transmembrane</keyword>
<gene>
    <name evidence="2" type="ORF">ROTO_07460</name>
</gene>
<dbReference type="Proteomes" id="UP000037046">
    <property type="component" value="Unassembled WGS sequence"/>
</dbReference>
<dbReference type="PATRIC" id="fig|74031.6.peg.765"/>
<reference evidence="3" key="1">
    <citation type="submission" date="2015-07" db="EMBL/GenBank/DDBJ databases">
        <title>Draft Genome Sequence of Roseovarius tolerans EL-164, a producer of N-Acylated Alanine Methyl Esters (NAMEs).</title>
        <authorList>
            <person name="Voget S."/>
            <person name="Bruns H."/>
            <person name="Wagner-Doebler I."/>
            <person name="Schulz S."/>
            <person name="Daniel R."/>
        </authorList>
    </citation>
    <scope>NUCLEOTIDE SEQUENCE [LARGE SCALE GENOMIC DNA]</scope>
    <source>
        <strain evidence="3">EL-164</strain>
    </source>
</reference>
<evidence type="ECO:0000313" key="3">
    <source>
        <dbReference type="Proteomes" id="UP000037046"/>
    </source>
</evidence>
<feature type="transmembrane region" description="Helical" evidence="1">
    <location>
        <begin position="73"/>
        <end position="95"/>
    </location>
</feature>
<keyword evidence="1" id="KW-1133">Transmembrane helix</keyword>
<organism evidence="2 3">
    <name type="scientific">Roseovarius tolerans</name>
    <dbReference type="NCBI Taxonomy" id="74031"/>
    <lineage>
        <taxon>Bacteria</taxon>
        <taxon>Pseudomonadati</taxon>
        <taxon>Pseudomonadota</taxon>
        <taxon>Alphaproteobacteria</taxon>
        <taxon>Rhodobacterales</taxon>
        <taxon>Roseobacteraceae</taxon>
        <taxon>Roseovarius</taxon>
    </lineage>
</organism>
<protein>
    <submittedName>
        <fullName evidence="2">Uncharacterized protein</fullName>
    </submittedName>
</protein>
<dbReference type="EMBL" id="LGVV01000006">
    <property type="protein sequence ID" value="KNX42677.1"/>
    <property type="molecule type" value="Genomic_DNA"/>
</dbReference>
<keyword evidence="1" id="KW-0472">Membrane</keyword>
<dbReference type="STRING" id="74031.SAMN04488077_110117"/>
<accession>A0A0L6CY11</accession>
<evidence type="ECO:0000256" key="1">
    <source>
        <dbReference type="SAM" id="Phobius"/>
    </source>
</evidence>
<feature type="transmembrane region" description="Helical" evidence="1">
    <location>
        <begin position="7"/>
        <end position="27"/>
    </location>
</feature>
<sequence>MTRTHWIVLLSGIWAALYAASVLVPYFTAPTDFGFTRGMNRLTAFVQYQLGAGVVGVFIWAMGQQLRHRWQRWLARVPGLLAISLVVLVLVAITVPNLFEWRVEPATSPQEPTVTQ</sequence>